<feature type="transmembrane region" description="Helical" evidence="1">
    <location>
        <begin position="110"/>
        <end position="133"/>
    </location>
</feature>
<keyword evidence="1" id="KW-0472">Membrane</keyword>
<evidence type="ECO:0000256" key="2">
    <source>
        <dbReference type="SAM" id="SignalP"/>
    </source>
</evidence>
<evidence type="ECO:0000313" key="4">
    <source>
        <dbReference type="Proteomes" id="UP000236161"/>
    </source>
</evidence>
<dbReference type="OrthoDB" id="1937321at2759"/>
<dbReference type="InterPro" id="IPR040283">
    <property type="entry name" value="DDB_G0292058-like"/>
</dbReference>
<feature type="transmembrane region" description="Helical" evidence="1">
    <location>
        <begin position="264"/>
        <end position="284"/>
    </location>
</feature>
<dbReference type="PANTHER" id="PTHR31414:SF16">
    <property type="entry name" value="TRANSMEMBRANE PROTEIN"/>
    <property type="match status" value="1"/>
</dbReference>
<dbReference type="GO" id="GO:0016020">
    <property type="term" value="C:membrane"/>
    <property type="evidence" value="ECO:0007669"/>
    <property type="project" value="TreeGrafter"/>
</dbReference>
<sequence length="548" mass="60231">MGTANALPAVVFSFLVVAAAAATYDFPVRVSGKKVYDGFILDGENLAPLADGLLKFSPLASGPAALPPDAGFPLVLAAGRTRRPDVLDKFRTYKGGWDINNKHYWTSVGFTGAAGFILALLWLLSFVIALASYNCCKWRMIVKERRSAGSEQRICLMLLLLFTCAASIGCILLSIGQDEFHDEVLDTLSFVVNQSDFTVQILRNVTDYLSIAKTISVDQFYISSKVQNEIDKLDVDLISAADTVSHKTADSSEKIRRAINNVRAVLILIAVLMLLLSIIGFVLSNLGYKHAIYVFITSGWLLVAVTLVLCGIFVILNNVVGDTCNAMDEWVSYPQAETALSNILPCVDQQTTNQTLYQSKEVILQLVSLVNSVIRSIANSNTGSHGSYFFNQSGSLMPRLCSPYNSNLRSRNCQPDEVSFSNASLVWENYICVVSSSGACTSVGRITPTMYMQLVTAVNASFALDHYTPLLLSLQDCNFVRETFNAITAHFCPHLRRDLRVVNAGLVTISISIVLCLILWIFYANRPRREDEFVNMSEVKCSSDATSQ</sequence>
<keyword evidence="2" id="KW-0732">Signal</keyword>
<feature type="transmembrane region" description="Helical" evidence="1">
    <location>
        <begin position="291"/>
        <end position="316"/>
    </location>
</feature>
<protein>
    <submittedName>
        <fullName evidence="3">Uncharacterized protein</fullName>
    </submittedName>
</protein>
<proteinExistence type="predicted"/>
<reference evidence="3 4" key="1">
    <citation type="journal article" date="2017" name="Nature">
        <title>The Apostasia genome and the evolution of orchids.</title>
        <authorList>
            <person name="Zhang G.Q."/>
            <person name="Liu K.W."/>
            <person name="Li Z."/>
            <person name="Lohaus R."/>
            <person name="Hsiao Y.Y."/>
            <person name="Niu S.C."/>
            <person name="Wang J.Y."/>
            <person name="Lin Y.C."/>
            <person name="Xu Q."/>
            <person name="Chen L.J."/>
            <person name="Yoshida K."/>
            <person name="Fujiwara S."/>
            <person name="Wang Z.W."/>
            <person name="Zhang Y.Q."/>
            <person name="Mitsuda N."/>
            <person name="Wang M."/>
            <person name="Liu G.H."/>
            <person name="Pecoraro L."/>
            <person name="Huang H.X."/>
            <person name="Xiao X.J."/>
            <person name="Lin M."/>
            <person name="Wu X.Y."/>
            <person name="Wu W.L."/>
            <person name="Chen Y.Y."/>
            <person name="Chang S.B."/>
            <person name="Sakamoto S."/>
            <person name="Ohme-Takagi M."/>
            <person name="Yagi M."/>
            <person name="Zeng S.J."/>
            <person name="Shen C.Y."/>
            <person name="Yeh C.M."/>
            <person name="Luo Y.B."/>
            <person name="Tsai W.C."/>
            <person name="Van de Peer Y."/>
            <person name="Liu Z.J."/>
        </authorList>
    </citation>
    <scope>NUCLEOTIDE SEQUENCE [LARGE SCALE GENOMIC DNA]</scope>
    <source>
        <strain evidence="4">cv. Shenzhen</strain>
        <tissue evidence="3">Stem</tissue>
    </source>
</reference>
<dbReference type="AlphaFoldDB" id="A0A2I0B6U4"/>
<gene>
    <name evidence="3" type="ORF">AXF42_Ash005397</name>
</gene>
<dbReference type="Proteomes" id="UP000236161">
    <property type="component" value="Unassembled WGS sequence"/>
</dbReference>
<dbReference type="STRING" id="1088818.A0A2I0B6U4"/>
<evidence type="ECO:0000256" key="1">
    <source>
        <dbReference type="SAM" id="Phobius"/>
    </source>
</evidence>
<keyword evidence="4" id="KW-1185">Reference proteome</keyword>
<keyword evidence="1" id="KW-1133">Transmembrane helix</keyword>
<accession>A0A2I0B6U4</accession>
<evidence type="ECO:0000313" key="3">
    <source>
        <dbReference type="EMBL" id="PKA63502.1"/>
    </source>
</evidence>
<feature type="transmembrane region" description="Helical" evidence="1">
    <location>
        <begin position="154"/>
        <end position="175"/>
    </location>
</feature>
<name>A0A2I0B6U4_9ASPA</name>
<dbReference type="EMBL" id="KZ451908">
    <property type="protein sequence ID" value="PKA63502.1"/>
    <property type="molecule type" value="Genomic_DNA"/>
</dbReference>
<dbReference type="PANTHER" id="PTHR31414">
    <property type="entry name" value="TRANSMEMBRANE PROTEIN DDB_G0292058"/>
    <property type="match status" value="1"/>
</dbReference>
<feature type="chain" id="PRO_5014133310" evidence="2">
    <location>
        <begin position="22"/>
        <end position="548"/>
    </location>
</feature>
<keyword evidence="1" id="KW-0812">Transmembrane</keyword>
<organism evidence="3 4">
    <name type="scientific">Apostasia shenzhenica</name>
    <dbReference type="NCBI Taxonomy" id="1088818"/>
    <lineage>
        <taxon>Eukaryota</taxon>
        <taxon>Viridiplantae</taxon>
        <taxon>Streptophyta</taxon>
        <taxon>Embryophyta</taxon>
        <taxon>Tracheophyta</taxon>
        <taxon>Spermatophyta</taxon>
        <taxon>Magnoliopsida</taxon>
        <taxon>Liliopsida</taxon>
        <taxon>Asparagales</taxon>
        <taxon>Orchidaceae</taxon>
        <taxon>Apostasioideae</taxon>
        <taxon>Apostasia</taxon>
    </lineage>
</organism>
<feature type="signal peptide" evidence="2">
    <location>
        <begin position="1"/>
        <end position="21"/>
    </location>
</feature>
<feature type="transmembrane region" description="Helical" evidence="1">
    <location>
        <begin position="501"/>
        <end position="523"/>
    </location>
</feature>